<proteinExistence type="predicted"/>
<dbReference type="InterPro" id="IPR050538">
    <property type="entry name" value="MAP_kinase_kinase_kinase"/>
</dbReference>
<feature type="region of interest" description="Disordered" evidence="5">
    <location>
        <begin position="1142"/>
        <end position="1169"/>
    </location>
</feature>
<dbReference type="Gene3D" id="3.30.200.20">
    <property type="entry name" value="Phosphorylase Kinase, domain 1"/>
    <property type="match status" value="1"/>
</dbReference>
<feature type="region of interest" description="Disordered" evidence="5">
    <location>
        <begin position="802"/>
        <end position="860"/>
    </location>
</feature>
<name>A0A0N0E0E3_LEPPY</name>
<dbReference type="Pfam" id="PF00069">
    <property type="entry name" value="Pkinase"/>
    <property type="match status" value="2"/>
</dbReference>
<keyword evidence="3" id="KW-0418">Kinase</keyword>
<evidence type="ECO:0000256" key="5">
    <source>
        <dbReference type="SAM" id="MobiDB-lite"/>
    </source>
</evidence>
<dbReference type="GO" id="GO:0004672">
    <property type="term" value="F:protein kinase activity"/>
    <property type="evidence" value="ECO:0007669"/>
    <property type="project" value="InterPro"/>
</dbReference>
<dbReference type="PROSITE" id="PS00109">
    <property type="entry name" value="PROTEIN_KINASE_TYR"/>
    <property type="match status" value="1"/>
</dbReference>
<dbReference type="InterPro" id="IPR008266">
    <property type="entry name" value="Tyr_kinase_AS"/>
</dbReference>
<feature type="region of interest" description="Disordered" evidence="5">
    <location>
        <begin position="749"/>
        <end position="781"/>
    </location>
</feature>
<evidence type="ECO:0000256" key="3">
    <source>
        <dbReference type="ARBA" id="ARBA00022777"/>
    </source>
</evidence>
<evidence type="ECO:0000256" key="2">
    <source>
        <dbReference type="ARBA" id="ARBA00022741"/>
    </source>
</evidence>
<dbReference type="InterPro" id="IPR011009">
    <property type="entry name" value="Kinase-like_dom_sf"/>
</dbReference>
<evidence type="ECO:0000313" key="7">
    <source>
        <dbReference type="EMBL" id="KPA86351.1"/>
    </source>
</evidence>
<dbReference type="Gene3D" id="1.10.510.10">
    <property type="entry name" value="Transferase(Phosphotransferase) domain 1"/>
    <property type="match status" value="1"/>
</dbReference>
<keyword evidence="2" id="KW-0547">Nucleotide-binding</keyword>
<dbReference type="InterPro" id="IPR000719">
    <property type="entry name" value="Prot_kinase_dom"/>
</dbReference>
<dbReference type="VEuPathDB" id="TriTrypDB:LpyrH10_01_5510"/>
<feature type="region of interest" description="Disordered" evidence="5">
    <location>
        <begin position="528"/>
        <end position="567"/>
    </location>
</feature>
<evidence type="ECO:0000256" key="1">
    <source>
        <dbReference type="ARBA" id="ARBA00022679"/>
    </source>
</evidence>
<sequence length="1282" mass="137198">MSQRGLTFMLGTLLCAVVMGLGGGLAVYALLYRRAIRYQKCVFALCANLSYDVASSDGAHVASNFLESPGDDSGYAALSSTVTVPGVRLDVCDLTPSLSTLSRWHREVVALLDALAAPQAASGEVLPFLSVSAPHDPSPLLPSPQAREQVDRPFFNAVRAPGALTGGGVVARPFSATSEVCSIGSSSGPGAQRDRVEEVVLSRRPQHPADESRLHDVVTVVVCRFLVPPPLLAGQQPISKAQLKELESLSLEFHTRLRRAGLGRQVYMTECGIAEVVFSLNTVWPVQLLVANATAVALALAAQRELAEWSPKYRGQRVRWGVAVHRFRTVLRPARGGNGRLTLSFGTLEYDVARSLAQLAALCGYGVLCHADFFTDAMNEAKGLPVDYVMDCMQRLLLVYQLHDEAVPEGSKRSMADILSLMRGGRYTEASRRLKAWKEHGGDGAPFLPAAQHLLYVARFLTGALSHGERDGRYGTAVLDLRSSYASFASSPPLSTTAASLFSSFSEWLIKMLMQSYFRPPPIWEEDTNGASAGPQWHSFSSPAATGAAAVDNNGSSSSRQASPPPRLFHDVVRMADVRHGSSKRSIGGNEAAAPATPSRMTSHYFFPSVFSAPANAHSDPKKRVASPRTLFGNLIVSSGSDAHWLHSPLTLESSVRVGSNSLSLMTPPSALPDHWSARPAPAEHFPPPPAGGGAAVVSVSPASSRFSSTTVMTPVVLPQALQELQRRDPAPQPLNLDDAAQCANAATSSAFPNSLPRKVHVVQEDSPESPTLPPQSDSMQALHASAVSPIVPLPPGECLLAAPGGRPAEGVSEIPPPPLPQGGGARRARRKSSLDSRGSRSRGRSSSALPGTTSEEGELVGARVEAAPSFQPLEYQRGAAEGAICVPSSVRSAQSLTLSGRTQQRSTPYPTTLPLFLDSAATLPGVEDDEDDSGGGDHTNTTGGDPDLTSFAEVSRERSMTSVAQRSRSMKSVRAASTFAAVVCTRTRRITGDRIGMTQVFQGFHPQGYLVAIKQVDKRSRKLVQLQRNEIHLLRRLSHSNIVHFVGDWEDDAALCMAMEYACDTLTSVLDKFGRLLPGVVRHYVCGLLRALDYLHNGKGIVHRDVSPNNILITNASDSSQAKLIDFGRSMLLPRSRSVTVSPTTTSVTSARLSRQGPSEGRSIRSTDSSLQQPIHAPVVGTPLFMSPEACRGLVHPANDVWSVGVIMYLCLTGEYPYPAEAFVDPEAFIASVGSGRLTPTLGALPNSTSVEHDFIEQCLTIDYTKRPSAAALLNHPFIIV</sequence>
<dbReference type="SUPFAM" id="SSF56112">
    <property type="entry name" value="Protein kinase-like (PK-like)"/>
    <property type="match status" value="1"/>
</dbReference>
<accession>A0A0N0E0E3</accession>
<dbReference type="EMBL" id="LGTL01000001">
    <property type="protein sequence ID" value="KPA86351.1"/>
    <property type="molecule type" value="Genomic_DNA"/>
</dbReference>
<feature type="compositionally biased region" description="Low complexity" evidence="5">
    <location>
        <begin position="939"/>
        <end position="948"/>
    </location>
</feature>
<evidence type="ECO:0000313" key="8">
    <source>
        <dbReference type="Proteomes" id="UP000037923"/>
    </source>
</evidence>
<evidence type="ECO:0000259" key="6">
    <source>
        <dbReference type="PROSITE" id="PS50011"/>
    </source>
</evidence>
<feature type="domain" description="Protein kinase" evidence="6">
    <location>
        <begin position="969"/>
        <end position="1280"/>
    </location>
</feature>
<dbReference type="PANTHER" id="PTHR48016">
    <property type="entry name" value="MAP KINASE KINASE KINASE SSK2-RELATED-RELATED"/>
    <property type="match status" value="1"/>
</dbReference>
<dbReference type="OrthoDB" id="4062651at2759"/>
<feature type="region of interest" description="Disordered" evidence="5">
    <location>
        <begin position="924"/>
        <end position="950"/>
    </location>
</feature>
<evidence type="ECO:0000256" key="4">
    <source>
        <dbReference type="ARBA" id="ARBA00022840"/>
    </source>
</evidence>
<organism evidence="7 8">
    <name type="scientific">Leptomonas pyrrhocoris</name>
    <name type="common">Firebug parasite</name>
    <dbReference type="NCBI Taxonomy" id="157538"/>
    <lineage>
        <taxon>Eukaryota</taxon>
        <taxon>Discoba</taxon>
        <taxon>Euglenozoa</taxon>
        <taxon>Kinetoplastea</taxon>
        <taxon>Metakinetoplastina</taxon>
        <taxon>Trypanosomatida</taxon>
        <taxon>Trypanosomatidae</taxon>
        <taxon>Leishmaniinae</taxon>
        <taxon>Leptomonas</taxon>
    </lineage>
</organism>
<keyword evidence="8" id="KW-1185">Reference proteome</keyword>
<keyword evidence="4" id="KW-0067">ATP-binding</keyword>
<comment type="caution">
    <text evidence="7">The sequence shown here is derived from an EMBL/GenBank/DDBJ whole genome shotgun (WGS) entry which is preliminary data.</text>
</comment>
<dbReference type="GeneID" id="26900848"/>
<feature type="compositionally biased region" description="Low complexity" evidence="5">
    <location>
        <begin position="1142"/>
        <end position="1151"/>
    </location>
</feature>
<dbReference type="GO" id="GO:0005524">
    <property type="term" value="F:ATP binding"/>
    <property type="evidence" value="ECO:0007669"/>
    <property type="project" value="UniProtKB-KW"/>
</dbReference>
<dbReference type="Proteomes" id="UP000037923">
    <property type="component" value="Unassembled WGS sequence"/>
</dbReference>
<dbReference type="RefSeq" id="XP_015664790.1">
    <property type="nucleotide sequence ID" value="XM_015796782.1"/>
</dbReference>
<protein>
    <recommendedName>
        <fullName evidence="6">Protein kinase domain-containing protein</fullName>
    </recommendedName>
</protein>
<dbReference type="PROSITE" id="PS50011">
    <property type="entry name" value="PROTEIN_KINASE_DOM"/>
    <property type="match status" value="1"/>
</dbReference>
<dbReference type="OMA" id="VFQGFHP"/>
<keyword evidence="1" id="KW-0808">Transferase</keyword>
<dbReference type="PANTHER" id="PTHR48016:SF56">
    <property type="entry name" value="MAPKK KINASE"/>
    <property type="match status" value="1"/>
</dbReference>
<gene>
    <name evidence="7" type="ORF">ABB37_00551</name>
</gene>
<reference evidence="7 8" key="1">
    <citation type="submission" date="2015-07" db="EMBL/GenBank/DDBJ databases">
        <title>High-quality genome of monoxenous trypanosomatid Leptomonas pyrrhocoris.</title>
        <authorList>
            <person name="Flegontov P."/>
            <person name="Butenko A."/>
            <person name="Firsov S."/>
            <person name="Vlcek C."/>
            <person name="Logacheva M.D."/>
            <person name="Field M."/>
            <person name="Filatov D."/>
            <person name="Flegontova O."/>
            <person name="Gerasimov E."/>
            <person name="Jackson A.P."/>
            <person name="Kelly S."/>
            <person name="Opperdoes F."/>
            <person name="O'Reilly A."/>
            <person name="Votypka J."/>
            <person name="Yurchenko V."/>
            <person name="Lukes J."/>
        </authorList>
    </citation>
    <scope>NUCLEOTIDE SEQUENCE [LARGE SCALE GENOMIC DNA]</scope>
    <source>
        <strain evidence="7">H10</strain>
    </source>
</reference>